<dbReference type="AlphaFoldDB" id="A0AA35XJ49"/>
<keyword evidence="5" id="KW-0238">DNA-binding</keyword>
<dbReference type="CDD" id="cd07153">
    <property type="entry name" value="Fur_like"/>
    <property type="match status" value="1"/>
</dbReference>
<dbReference type="InterPro" id="IPR036390">
    <property type="entry name" value="WH_DNA-bd_sf"/>
</dbReference>
<proteinExistence type="inferred from homology"/>
<evidence type="ECO:0000256" key="4">
    <source>
        <dbReference type="ARBA" id="ARBA00023015"/>
    </source>
</evidence>
<evidence type="ECO:0000256" key="3">
    <source>
        <dbReference type="ARBA" id="ARBA00022833"/>
    </source>
</evidence>
<evidence type="ECO:0000256" key="5">
    <source>
        <dbReference type="ARBA" id="ARBA00023125"/>
    </source>
</evidence>
<dbReference type="InterPro" id="IPR025132">
    <property type="entry name" value="DUF4058"/>
</dbReference>
<accession>A0AA35XJ49</accession>
<keyword evidence="4" id="KW-0805">Transcription regulation</keyword>
<evidence type="ECO:0000256" key="2">
    <source>
        <dbReference type="ARBA" id="ARBA00022491"/>
    </source>
</evidence>
<dbReference type="GO" id="GO:1900376">
    <property type="term" value="P:regulation of secondary metabolite biosynthetic process"/>
    <property type="evidence" value="ECO:0007669"/>
    <property type="project" value="TreeGrafter"/>
</dbReference>
<evidence type="ECO:0000313" key="7">
    <source>
        <dbReference type="EMBL" id="CAI8053530.1"/>
    </source>
</evidence>
<dbReference type="Gene3D" id="1.10.10.10">
    <property type="entry name" value="Winged helix-like DNA-binding domain superfamily/Winged helix DNA-binding domain"/>
    <property type="match status" value="1"/>
</dbReference>
<dbReference type="Proteomes" id="UP001174909">
    <property type="component" value="Unassembled WGS sequence"/>
</dbReference>
<comment type="caution">
    <text evidence="7">The sequence shown here is derived from an EMBL/GenBank/DDBJ whole genome shotgun (WGS) entry which is preliminary data.</text>
</comment>
<keyword evidence="2" id="KW-0678">Repressor</keyword>
<evidence type="ECO:0000256" key="1">
    <source>
        <dbReference type="ARBA" id="ARBA00007957"/>
    </source>
</evidence>
<reference evidence="7" key="1">
    <citation type="submission" date="2023-03" db="EMBL/GenBank/DDBJ databases">
        <authorList>
            <person name="Steffen K."/>
            <person name="Cardenas P."/>
        </authorList>
    </citation>
    <scope>NUCLEOTIDE SEQUENCE</scope>
</reference>
<keyword evidence="6" id="KW-0804">Transcription</keyword>
<dbReference type="GO" id="GO:0003700">
    <property type="term" value="F:DNA-binding transcription factor activity"/>
    <property type="evidence" value="ECO:0007669"/>
    <property type="project" value="InterPro"/>
</dbReference>
<evidence type="ECO:0000313" key="8">
    <source>
        <dbReference type="Proteomes" id="UP001174909"/>
    </source>
</evidence>
<name>A0AA35XJ49_GEOBA</name>
<dbReference type="GO" id="GO:0045892">
    <property type="term" value="P:negative regulation of DNA-templated transcription"/>
    <property type="evidence" value="ECO:0007669"/>
    <property type="project" value="TreeGrafter"/>
</dbReference>
<dbReference type="GO" id="GO:0008270">
    <property type="term" value="F:zinc ion binding"/>
    <property type="evidence" value="ECO:0007669"/>
    <property type="project" value="TreeGrafter"/>
</dbReference>
<sequence length="290" mass="32425">MQYDNPFPGMNPYLERRDIWPDFHDGLIVQLRDILGPLLPDNYRIALHRRVEVQEPFGSALGLNLMVPDALVTREPTVTPVGPTATAEAATAVAAPPEEAGGVRVRMPREIRVAWLRVETVPDRELVTIVEVLSPTNKAPGRERLRYVRKREEHLVARLKPLGIRLTPQRLAIAEVVVNSADHPTVRDIFERVRDFFPYVTLATVYSTLALLERAGIVRELPFQKQSRYDANLSPHANLVCLGCGAVVDAEVGQEGVADLERAVGENTDFHISSQRVDFYGYCEGCARDN</sequence>
<dbReference type="SUPFAM" id="SSF46785">
    <property type="entry name" value="Winged helix' DNA-binding domain"/>
    <property type="match status" value="1"/>
</dbReference>
<dbReference type="InterPro" id="IPR002481">
    <property type="entry name" value="FUR"/>
</dbReference>
<keyword evidence="3" id="KW-0862">Zinc</keyword>
<dbReference type="PANTHER" id="PTHR33202">
    <property type="entry name" value="ZINC UPTAKE REGULATION PROTEIN"/>
    <property type="match status" value="1"/>
</dbReference>
<gene>
    <name evidence="7" type="ORF">GBAR_LOCUS29268</name>
</gene>
<comment type="similarity">
    <text evidence="1">Belongs to the Fur family.</text>
</comment>
<dbReference type="InterPro" id="IPR043135">
    <property type="entry name" value="Fur_C"/>
</dbReference>
<dbReference type="PANTHER" id="PTHR33202:SF7">
    <property type="entry name" value="FERRIC UPTAKE REGULATION PROTEIN"/>
    <property type="match status" value="1"/>
</dbReference>
<dbReference type="EMBL" id="CASHTH010004099">
    <property type="protein sequence ID" value="CAI8053530.1"/>
    <property type="molecule type" value="Genomic_DNA"/>
</dbReference>
<keyword evidence="8" id="KW-1185">Reference proteome</keyword>
<dbReference type="Pfam" id="PF13267">
    <property type="entry name" value="DUF4058"/>
    <property type="match status" value="1"/>
</dbReference>
<dbReference type="Pfam" id="PF01475">
    <property type="entry name" value="FUR"/>
    <property type="match status" value="1"/>
</dbReference>
<dbReference type="GO" id="GO:0000976">
    <property type="term" value="F:transcription cis-regulatory region binding"/>
    <property type="evidence" value="ECO:0007669"/>
    <property type="project" value="TreeGrafter"/>
</dbReference>
<dbReference type="Gene3D" id="3.30.1490.190">
    <property type="match status" value="1"/>
</dbReference>
<protein>
    <submittedName>
        <fullName evidence="7">Peroxide-responsive repressor PerR</fullName>
    </submittedName>
</protein>
<organism evidence="7 8">
    <name type="scientific">Geodia barretti</name>
    <name type="common">Barrett's horny sponge</name>
    <dbReference type="NCBI Taxonomy" id="519541"/>
    <lineage>
        <taxon>Eukaryota</taxon>
        <taxon>Metazoa</taxon>
        <taxon>Porifera</taxon>
        <taxon>Demospongiae</taxon>
        <taxon>Heteroscleromorpha</taxon>
        <taxon>Tetractinellida</taxon>
        <taxon>Astrophorina</taxon>
        <taxon>Geodiidae</taxon>
        <taxon>Geodia</taxon>
    </lineage>
</organism>
<dbReference type="InterPro" id="IPR036388">
    <property type="entry name" value="WH-like_DNA-bd_sf"/>
</dbReference>
<evidence type="ECO:0000256" key="6">
    <source>
        <dbReference type="ARBA" id="ARBA00023163"/>
    </source>
</evidence>